<dbReference type="VEuPathDB" id="CryptoDB:Cvel_28355"/>
<dbReference type="PANTHER" id="PTHR47447">
    <property type="entry name" value="OS03G0856100 PROTEIN"/>
    <property type="match status" value="1"/>
</dbReference>
<dbReference type="Pfam" id="PF01535">
    <property type="entry name" value="PPR"/>
    <property type="match status" value="2"/>
</dbReference>
<feature type="compositionally biased region" description="Basic and acidic residues" evidence="3">
    <location>
        <begin position="800"/>
        <end position="827"/>
    </location>
</feature>
<reference evidence="5" key="1">
    <citation type="submission" date="2014-11" db="EMBL/GenBank/DDBJ databases">
        <authorList>
            <person name="Otto D Thomas"/>
            <person name="Naeem Raeece"/>
        </authorList>
    </citation>
    <scope>NUCLEOTIDE SEQUENCE</scope>
</reference>
<feature type="region of interest" description="Disordered" evidence="3">
    <location>
        <begin position="746"/>
        <end position="766"/>
    </location>
</feature>
<keyword evidence="1" id="KW-0677">Repeat</keyword>
<feature type="region of interest" description="Disordered" evidence="3">
    <location>
        <begin position="82"/>
        <end position="102"/>
    </location>
</feature>
<feature type="repeat" description="PPR" evidence="2">
    <location>
        <begin position="1107"/>
        <end position="1141"/>
    </location>
</feature>
<dbReference type="PANTHER" id="PTHR47447:SF17">
    <property type="entry name" value="OS12G0638900 PROTEIN"/>
    <property type="match status" value="1"/>
</dbReference>
<organism evidence="5">
    <name type="scientific">Chromera velia CCMP2878</name>
    <dbReference type="NCBI Taxonomy" id="1169474"/>
    <lineage>
        <taxon>Eukaryota</taxon>
        <taxon>Sar</taxon>
        <taxon>Alveolata</taxon>
        <taxon>Colpodellida</taxon>
        <taxon>Chromeraceae</taxon>
        <taxon>Chromera</taxon>
    </lineage>
</organism>
<dbReference type="EMBL" id="CDMZ01002929">
    <property type="protein sequence ID" value="CEM44438.1"/>
    <property type="molecule type" value="Genomic_DNA"/>
</dbReference>
<dbReference type="NCBIfam" id="TIGR00756">
    <property type="entry name" value="PPR"/>
    <property type="match status" value="1"/>
</dbReference>
<feature type="compositionally biased region" description="Pro residues" evidence="3">
    <location>
        <begin position="1791"/>
        <end position="1804"/>
    </location>
</feature>
<evidence type="ECO:0008006" key="6">
    <source>
        <dbReference type="Google" id="ProtNLM"/>
    </source>
</evidence>
<feature type="repeat" description="PPR" evidence="2">
    <location>
        <begin position="980"/>
        <end position="1014"/>
    </location>
</feature>
<feature type="region of interest" description="Disordered" evidence="3">
    <location>
        <begin position="799"/>
        <end position="828"/>
    </location>
</feature>
<sequence>MTRCLVFFLLAVRSPVWSLELDRNARGREQRRALSLSNPLLFVPSNFSPGSLRSRDRRVKPSRWTGDRSSVSPFRLGGGLETATDAVSGGGEKGNVGVADPETKKDEKSYFKSASLERVIKALKEKKLRAWDESPPPTEDIPPRFSIKEVEEKIDYYPIFEKDLPAAISAFEMKTQPPFVTAKRVADTVRRARKYVNLKIQQAAREENWKACMKFFDYLYQSPTPETLASFEQEGIFGFSPPFRSYSREGPIQIDGPLWPDAASYRLILTALMKARQIDQRLMWTIFLDSRENMMWTGRWQWRAAWMEKWGLTEDQSEVRRAMKTREKWKRAVKSTRLLNAGGDSFLADTAYSYGNEGLAMTYDANERTFSTVMSNILDGKMDNQQSYDRAMVTTSDNDWPYPEDLADVTNKTYLSGLGLNQTIERGHPLAGIALAARQDADGFAELPSALLRRGYADGPITHIIPAPPVIPKDAHIYAIITALAGRKGDYWTAVKVKSMMEEDGIVPNVELLTSFIRACDPTPRRLKPLPIPVLGDTSPVESSNKYFSRSLSSRGGGDEDGDDYEDDERETEERMNDPSTTAHYLDFMREILFDDQKRSIEEMEEKRKKELMKLSDDTYSKEGRKGGIDAELAQRLRSEQLNSGDAIAVHRRYLRHAGARQEIDKAYQLPTDPAALDFSGKGVNLASDGAAPAQLTYKSGMSPSVLNETFEEEVAKRMMGVQSVTYFGPAVTRLGIRNHRAVLPSLLQQPNNKTKGEGEDDEHVALPASVRRVAGNDTKSDLLSPPWDLLNGAEDDLVDGMKKEDKGEHSESTEKKETEKKNDMLKGADTLVADFQLPKEGERAPGEDGVFPAPVSLASPLEAMHSAYFQRGPHAMMSEEFTRLAPTGPTRPKPTIGDGYDPTEGPHPVRLDEALQAFRAIQQISVPDISVYNALLNTLAKAGKWQLAISVLDELEGNSVEVPITAEGPTWNHCPLGPNIVSYSCVILACTRSGAWKEALEVWVRLKKRQALVDRLPDVGQPKLISPPPPIDLRDEFNLTGIVELPPPPIPEDMPEPRYDPEKTFNQDDLLKALESFCPGMAQRERWGDIRRLVTKRYMKLRLQPDTRVYAMIIHAFQELHKPAEALKVLSKMKREGTPIDLVTYSSTVAACARVGFVPGVFRLLEEMEREGIQPSYICFCAALHGTAMAGNWRAALTLLAEVKRRRMPEACYPWISTILACAREKKVDLALTLLMEDMPSWGIVPDRQSIRAALMVCGMAGAVDAAFRVFDYSRKLGFAPDSLTFLYMLEACENGGDYETGERLWFFFIDHLAVPPNGGCYNSFIRTMSKADRVQDAAAVIRDLEAQNADDVLLPATFRCLISALLRKRDTVQALEMFERHRRVSKGGEKDVYEPVIFFLARTGRAVPRMFTYETHMMGFQYGIYTRDRSNDNALDLLEDMLTLQMLPSIEVWKEIAFGMQKEGHHKAALMLLTKLRQSVTTEEDIESAEILFKTALTRWATSLALSRSPSAEAAKSVLEEFLRSSDSTLEESNSSSASLARELFGSFQSDLSPEEQFARVISDPGRSEAESVYSLVKSFRNPAPVTEAPAEMSEGASYWGSSVNADTVAMRLQLLRQGPASAPGVPLGRDQMKATSIYYDRDEPSQVLAPLAPPLRPPPSMALSSGSPDEASVASLQLSFPSDQLVVQATHEAFVEPSVSPDGSEFIPMKDLVENQDTSGEVTFLKRGLETGRWPGYNGGPGQQWAGSAFDPYNDPNFAYGEGQYAAFGEDPYAQGGAVGYGGDAGAHPPPPEGFAPPPDQSFPASPRTGGSSRTITPLQQQLAAEAKAMSDSTEFDSFFSEVGGGAPPPPGPFPTKSVVAAAKLRRQREQERGGETGGGQDEGGDWDAGEEAMEDDEYS</sequence>
<evidence type="ECO:0000313" key="5">
    <source>
        <dbReference type="EMBL" id="CEM44438.1"/>
    </source>
</evidence>
<proteinExistence type="predicted"/>
<gene>
    <name evidence="5" type="ORF">Cvel_28355</name>
</gene>
<feature type="region of interest" description="Disordered" evidence="3">
    <location>
        <begin position="1780"/>
        <end position="1903"/>
    </location>
</feature>
<feature type="repeat" description="PPR" evidence="2">
    <location>
        <begin position="1142"/>
        <end position="1176"/>
    </location>
</feature>
<name>A0A0G4HK62_9ALVE</name>
<dbReference type="Gene3D" id="1.25.40.10">
    <property type="entry name" value="Tetratricopeptide repeat domain"/>
    <property type="match status" value="3"/>
</dbReference>
<accession>A0A0G4HK62</accession>
<dbReference type="InterPro" id="IPR002885">
    <property type="entry name" value="PPR_rpt"/>
</dbReference>
<feature type="region of interest" description="Disordered" evidence="3">
    <location>
        <begin position="528"/>
        <end position="579"/>
    </location>
</feature>
<feature type="signal peptide" evidence="4">
    <location>
        <begin position="1"/>
        <end position="18"/>
    </location>
</feature>
<feature type="compositionally biased region" description="Acidic residues" evidence="3">
    <location>
        <begin position="559"/>
        <end position="571"/>
    </location>
</feature>
<protein>
    <recommendedName>
        <fullName evidence="6">Pentacotripeptide-repeat region of PRORP domain-containing protein</fullName>
    </recommendedName>
</protein>
<feature type="chain" id="PRO_5005191662" description="Pentacotripeptide-repeat region of PRORP domain-containing protein" evidence="4">
    <location>
        <begin position="19"/>
        <end position="1903"/>
    </location>
</feature>
<feature type="compositionally biased region" description="Acidic residues" evidence="3">
    <location>
        <begin position="1886"/>
        <end position="1903"/>
    </location>
</feature>
<evidence type="ECO:0000256" key="2">
    <source>
        <dbReference type="PROSITE-ProRule" id="PRU00708"/>
    </source>
</evidence>
<dbReference type="PROSITE" id="PS51375">
    <property type="entry name" value="PPR"/>
    <property type="match status" value="4"/>
</dbReference>
<keyword evidence="4" id="KW-0732">Signal</keyword>
<evidence type="ECO:0000256" key="1">
    <source>
        <dbReference type="ARBA" id="ARBA00022737"/>
    </source>
</evidence>
<evidence type="ECO:0000256" key="3">
    <source>
        <dbReference type="SAM" id="MobiDB-lite"/>
    </source>
</evidence>
<feature type="region of interest" description="Disordered" evidence="3">
    <location>
        <begin position="885"/>
        <end position="905"/>
    </location>
</feature>
<dbReference type="InterPro" id="IPR011990">
    <property type="entry name" value="TPR-like_helical_dom_sf"/>
</dbReference>
<feature type="compositionally biased region" description="Low complexity" evidence="3">
    <location>
        <begin position="1834"/>
        <end position="1845"/>
    </location>
</feature>
<evidence type="ECO:0000256" key="4">
    <source>
        <dbReference type="SAM" id="SignalP"/>
    </source>
</evidence>
<feature type="repeat" description="PPR" evidence="2">
    <location>
        <begin position="929"/>
        <end position="963"/>
    </location>
</feature>
<dbReference type="Pfam" id="PF13812">
    <property type="entry name" value="PPR_3"/>
    <property type="match status" value="1"/>
</dbReference>
<feature type="compositionally biased region" description="Polar residues" evidence="3">
    <location>
        <begin position="1812"/>
        <end position="1826"/>
    </location>
</feature>